<organism evidence="2 3">
    <name type="scientific">Tieghemostelium lacteum</name>
    <name type="common">Slime mold</name>
    <name type="synonym">Dictyostelium lacteum</name>
    <dbReference type="NCBI Taxonomy" id="361077"/>
    <lineage>
        <taxon>Eukaryota</taxon>
        <taxon>Amoebozoa</taxon>
        <taxon>Evosea</taxon>
        <taxon>Eumycetozoa</taxon>
        <taxon>Dictyostelia</taxon>
        <taxon>Dictyosteliales</taxon>
        <taxon>Raperosteliaceae</taxon>
        <taxon>Tieghemostelium</taxon>
    </lineage>
</organism>
<evidence type="ECO:0000313" key="3">
    <source>
        <dbReference type="Proteomes" id="UP000076078"/>
    </source>
</evidence>
<keyword evidence="3" id="KW-1185">Reference proteome</keyword>
<dbReference type="InParanoid" id="A0A151ZGP3"/>
<proteinExistence type="predicted"/>
<comment type="caution">
    <text evidence="2">The sequence shown here is derived from an EMBL/GenBank/DDBJ whole genome shotgun (WGS) entry which is preliminary data.</text>
</comment>
<name>A0A151ZGP3_TIELA</name>
<evidence type="ECO:0000256" key="1">
    <source>
        <dbReference type="SAM" id="SignalP"/>
    </source>
</evidence>
<reference evidence="2 3" key="1">
    <citation type="submission" date="2015-12" db="EMBL/GenBank/DDBJ databases">
        <title>Dictyostelia acquired genes for synthesis and detection of signals that induce cell-type specialization by lateral gene transfer from prokaryotes.</title>
        <authorList>
            <person name="Gloeckner G."/>
            <person name="Schaap P."/>
        </authorList>
    </citation>
    <scope>NUCLEOTIDE SEQUENCE [LARGE SCALE GENOMIC DNA]</scope>
    <source>
        <strain evidence="2 3">TK</strain>
    </source>
</reference>
<accession>A0A151ZGP3</accession>
<dbReference type="Proteomes" id="UP000076078">
    <property type="component" value="Unassembled WGS sequence"/>
</dbReference>
<evidence type="ECO:0000313" key="2">
    <source>
        <dbReference type="EMBL" id="KYQ93034.1"/>
    </source>
</evidence>
<protein>
    <submittedName>
        <fullName evidence="2">Uncharacterized protein</fullName>
    </submittedName>
</protein>
<sequence length="177" mass="18144">MFFKSILALTLLICLVRAQDPTLVSMNYAAANATANASGKCTPVKLTVRVTPSTTALTPTSISIAGTNFPVTAPTVTGPTDVASSNDKTYEFTFTDAFSTTSTTNPKDIKVFFTGGANPSDITGTITQPAFACIAATTAPPVTTPVATTPAPTNSASTLTSIGALMSVALTVLFYAF</sequence>
<dbReference type="AlphaFoldDB" id="A0A151ZGP3"/>
<dbReference type="EMBL" id="LODT01000028">
    <property type="protein sequence ID" value="KYQ93034.1"/>
    <property type="molecule type" value="Genomic_DNA"/>
</dbReference>
<keyword evidence="1" id="KW-0732">Signal</keyword>
<gene>
    <name evidence="2" type="ORF">DLAC_05643</name>
</gene>
<feature type="signal peptide" evidence="1">
    <location>
        <begin position="1"/>
        <end position="18"/>
    </location>
</feature>
<feature type="chain" id="PRO_5007593270" evidence="1">
    <location>
        <begin position="19"/>
        <end position="177"/>
    </location>
</feature>